<evidence type="ECO:0000313" key="3">
    <source>
        <dbReference type="Proteomes" id="UP000464314"/>
    </source>
</evidence>
<dbReference type="EMBL" id="CP048000">
    <property type="protein sequence ID" value="QHQ60754.1"/>
    <property type="molecule type" value="Genomic_DNA"/>
</dbReference>
<organism evidence="2 3">
    <name type="scientific">Anaerocolumna sedimenticola</name>
    <dbReference type="NCBI Taxonomy" id="2696063"/>
    <lineage>
        <taxon>Bacteria</taxon>
        <taxon>Bacillati</taxon>
        <taxon>Bacillota</taxon>
        <taxon>Clostridia</taxon>
        <taxon>Lachnospirales</taxon>
        <taxon>Lachnospiraceae</taxon>
        <taxon>Anaerocolumna</taxon>
    </lineage>
</organism>
<gene>
    <name evidence="2" type="ORF">Ana3638_08195</name>
</gene>
<accession>A0A6P1THY3</accession>
<dbReference type="InterPro" id="IPR011044">
    <property type="entry name" value="Quino_amine_DH_bsu"/>
</dbReference>
<dbReference type="Gene3D" id="2.130.10.10">
    <property type="entry name" value="YVTN repeat-like/Quinoprotein amine dehydrogenase"/>
    <property type="match status" value="1"/>
</dbReference>
<dbReference type="AlphaFoldDB" id="A0A6P1THY3"/>
<keyword evidence="1" id="KW-0732">Signal</keyword>
<dbReference type="SUPFAM" id="SSF50969">
    <property type="entry name" value="YVTN repeat-like/Quinoprotein amine dehydrogenase"/>
    <property type="match status" value="1"/>
</dbReference>
<dbReference type="InterPro" id="IPR015943">
    <property type="entry name" value="WD40/YVTN_repeat-like_dom_sf"/>
</dbReference>
<reference evidence="2 3" key="1">
    <citation type="submission" date="2020-01" db="EMBL/GenBank/DDBJ databases">
        <title>Genome analysis of Anaerocolumna sp. CBA3638.</title>
        <authorList>
            <person name="Kim J."/>
            <person name="Roh S.W."/>
        </authorList>
    </citation>
    <scope>NUCLEOTIDE SEQUENCE [LARGE SCALE GENOMIC DNA]</scope>
    <source>
        <strain evidence="2 3">CBA3638</strain>
    </source>
</reference>
<dbReference type="KEGG" id="anr:Ana3638_08195"/>
<proteinExistence type="predicted"/>
<dbReference type="Gene3D" id="2.60.40.1080">
    <property type="match status" value="1"/>
</dbReference>
<keyword evidence="3" id="KW-1185">Reference proteome</keyword>
<evidence type="ECO:0008006" key="4">
    <source>
        <dbReference type="Google" id="ProtNLM"/>
    </source>
</evidence>
<name>A0A6P1THY3_9FIRM</name>
<dbReference type="Proteomes" id="UP000464314">
    <property type="component" value="Chromosome"/>
</dbReference>
<feature type="signal peptide" evidence="1">
    <location>
        <begin position="1"/>
        <end position="22"/>
    </location>
</feature>
<protein>
    <recommendedName>
        <fullName evidence="4">BIG2 domain-containing protein</fullName>
    </recommendedName>
</protein>
<evidence type="ECO:0000313" key="2">
    <source>
        <dbReference type="EMBL" id="QHQ60754.1"/>
    </source>
</evidence>
<evidence type="ECO:0000256" key="1">
    <source>
        <dbReference type="SAM" id="SignalP"/>
    </source>
</evidence>
<dbReference type="RefSeq" id="WP_161837586.1">
    <property type="nucleotide sequence ID" value="NZ_CP048000.1"/>
</dbReference>
<sequence>MINLRKLIAALFFVLALTLSVALPSPLTANAYAEDILSLYVGQSLDLDINKFSTDKNISSGRWHSGDTTMVTTDMYGHVTAVGAGTTDLIFDYKKGGKTIPVYNIQITVTHGPLTVTTVPEAVGGSIKDAASHIVFIMNYNMVNSKVAEFYKYLGDFTGHSTVDCIYSYSISTILTDQTVISKITDADKVIMVGLQPTIDNLDILESYTKAGVKFDLAFYQTSNESVFKYSALKSDLESVGLNIMSARQVWIDMYYADIADEKQLNFTDSDSTPTPIAGLGLAISLQYNFNNNSCNDISYSDLLNKMTAGVLDGIDEDIFNKTKNLITVGRMFPLNENDPVLHLSEVNEPNMLNQYTQKHYEVFKTFYNGNTAHGIFTMEQTPAGAPVCYNSIRLDPDYMKDEKLYAWTGGKWKPLKSVPAEEYSLRVLTWSDGTWITESFRYTDSGTKPNPLKKQDTNEIKRDSNGNWYISVRYEDKFYIYQLDKSLKVKHEVCISDLTDSQNTGFYLLSDGKVLLKTYDPADSSSHAPNNLQLYNNLQLLDLASGKIIREYDTGYYPSSGDIKVNGKFIYMQDYSEDNIIVIDSDSGKVINIIHLADYGYLIKLHDYSELLGSQYNYDYAVSGKYMYILKKTGIYRINMENGHLRTLMDGSHEPFNIQDMRFLDFKVKNSNTFYILAVFFDAECAADFYTYTK</sequence>
<feature type="chain" id="PRO_5039342795" description="BIG2 domain-containing protein" evidence="1">
    <location>
        <begin position="23"/>
        <end position="695"/>
    </location>
</feature>